<dbReference type="eggNOG" id="COG5424">
    <property type="taxonomic scope" value="Bacteria"/>
</dbReference>
<dbReference type="Proteomes" id="UP000060787">
    <property type="component" value="Chromosome"/>
</dbReference>
<dbReference type="InterPro" id="IPR016084">
    <property type="entry name" value="Haem_Oase-like_multi-hlx"/>
</dbReference>
<dbReference type="InterPro" id="IPR039068">
    <property type="entry name" value="PqqC-like"/>
</dbReference>
<dbReference type="Gene3D" id="1.20.910.10">
    <property type="entry name" value="Heme oxygenase-like"/>
    <property type="match status" value="1"/>
</dbReference>
<evidence type="ECO:0000313" key="3">
    <source>
        <dbReference type="Proteomes" id="UP000060787"/>
    </source>
</evidence>
<sequence length="239" mass="27003">MHVIEDIHARPDAPPALWDDLFPPGLLMELERHPFLRRCREGERALEMLRAFLVQHSYYSENFTRYLCALMSRMPSNEDVRALAMNLVEETGLDRPHAVTHAELYRRCLAEIGVQPRSAPILAETSALIESMFHYCRSPDPLDGLAALCLGAEAIVPTLYGGILDGLRAAGYSNEQLHFFVLHVSEDEDHALVMRDIINRLLQDHPHRRAKVVAVGEDMIRLRMSLLDAVLARHPAVNG</sequence>
<proteinExistence type="predicted"/>
<dbReference type="GO" id="GO:0016491">
    <property type="term" value="F:oxidoreductase activity"/>
    <property type="evidence" value="ECO:0007669"/>
    <property type="project" value="UniProtKB-KW"/>
</dbReference>
<keyword evidence="1" id="KW-0560">Oxidoreductase</keyword>
<dbReference type="AlphaFoldDB" id="A0A0S2F5E2"/>
<accession>A0A0S2F5E2</accession>
<dbReference type="PANTHER" id="PTHR40279">
    <property type="entry name" value="PQQC-LIKE PROTEIN"/>
    <property type="match status" value="1"/>
</dbReference>
<name>A0A0S2F5E2_LYSAN</name>
<reference evidence="2 3" key="1">
    <citation type="journal article" date="2015" name="BMC Genomics">
        <title>Comparative genomics and metabolic profiling of the genus Lysobacter.</title>
        <authorList>
            <person name="de Bruijn I."/>
            <person name="Cheng X."/>
            <person name="de Jager V."/>
            <person name="Exposito R.G."/>
            <person name="Watrous J."/>
            <person name="Patel N."/>
            <person name="Postma J."/>
            <person name="Dorrestein P.C."/>
            <person name="Kobayashi D."/>
            <person name="Raaijmakers J.M."/>
        </authorList>
    </citation>
    <scope>NUCLEOTIDE SEQUENCE [LARGE SCALE GENOMIC DNA]</scope>
    <source>
        <strain evidence="2 3">76</strain>
    </source>
</reference>
<keyword evidence="3" id="KW-1185">Reference proteome</keyword>
<dbReference type="PATRIC" id="fig|84531.8.peg.626"/>
<organism evidence="2 3">
    <name type="scientific">Lysobacter antibioticus</name>
    <dbReference type="NCBI Taxonomy" id="84531"/>
    <lineage>
        <taxon>Bacteria</taxon>
        <taxon>Pseudomonadati</taxon>
        <taxon>Pseudomonadota</taxon>
        <taxon>Gammaproteobacteria</taxon>
        <taxon>Lysobacterales</taxon>
        <taxon>Lysobacteraceae</taxon>
        <taxon>Lysobacter</taxon>
    </lineage>
</organism>
<evidence type="ECO:0000313" key="2">
    <source>
        <dbReference type="EMBL" id="ALN78759.1"/>
    </source>
</evidence>
<dbReference type="KEGG" id="lab:LA76x_0598"/>
<dbReference type="STRING" id="84531.LA76x_0598"/>
<evidence type="ECO:0000256" key="1">
    <source>
        <dbReference type="ARBA" id="ARBA00023002"/>
    </source>
</evidence>
<dbReference type="SMART" id="SM01236">
    <property type="entry name" value="Haem_oxygenase_2"/>
    <property type="match status" value="1"/>
</dbReference>
<dbReference type="RefSeq" id="WP_057916516.1">
    <property type="nucleotide sequence ID" value="NZ_CP011129.1"/>
</dbReference>
<gene>
    <name evidence="2" type="ORF">LA76x_0598</name>
</gene>
<dbReference type="EMBL" id="CP011129">
    <property type="protein sequence ID" value="ALN78759.1"/>
    <property type="molecule type" value="Genomic_DNA"/>
</dbReference>
<protein>
    <submittedName>
        <fullName evidence="2">TENA/THI-4/PQQC family protein</fullName>
    </submittedName>
</protein>
<dbReference type="SUPFAM" id="SSF48613">
    <property type="entry name" value="Heme oxygenase-like"/>
    <property type="match status" value="1"/>
</dbReference>
<dbReference type="PANTHER" id="PTHR40279:SF3">
    <property type="entry name" value="4-AMINOBENZOATE SYNTHASE"/>
    <property type="match status" value="1"/>
</dbReference>
<dbReference type="Pfam" id="PF14518">
    <property type="entry name" value="Haem_oxygenas_2"/>
    <property type="match status" value="1"/>
</dbReference>